<evidence type="ECO:0000313" key="2">
    <source>
        <dbReference type="Proteomes" id="UP000233837"/>
    </source>
</evidence>
<name>A0A2I0VJ84_9ASPA</name>
<protein>
    <submittedName>
        <fullName evidence="1">Uncharacterized protein</fullName>
    </submittedName>
</protein>
<proteinExistence type="predicted"/>
<organism evidence="1 2">
    <name type="scientific">Dendrobium catenatum</name>
    <dbReference type="NCBI Taxonomy" id="906689"/>
    <lineage>
        <taxon>Eukaryota</taxon>
        <taxon>Viridiplantae</taxon>
        <taxon>Streptophyta</taxon>
        <taxon>Embryophyta</taxon>
        <taxon>Tracheophyta</taxon>
        <taxon>Spermatophyta</taxon>
        <taxon>Magnoliopsida</taxon>
        <taxon>Liliopsida</taxon>
        <taxon>Asparagales</taxon>
        <taxon>Orchidaceae</taxon>
        <taxon>Epidendroideae</taxon>
        <taxon>Malaxideae</taxon>
        <taxon>Dendrobiinae</taxon>
        <taxon>Dendrobium</taxon>
    </lineage>
</organism>
<sequence>MHNYNHFKEPLHVHYKLYTHRYTKGENIISTCMGPDERVIGTHVTPRDAARVDK</sequence>
<evidence type="ECO:0000313" key="1">
    <source>
        <dbReference type="EMBL" id="PKU63480.1"/>
    </source>
</evidence>
<accession>A0A2I0VJ84</accession>
<dbReference type="Proteomes" id="UP000233837">
    <property type="component" value="Unassembled WGS sequence"/>
</dbReference>
<reference evidence="1 2" key="2">
    <citation type="journal article" date="2017" name="Nature">
        <title>The Apostasia genome and the evolution of orchids.</title>
        <authorList>
            <person name="Zhang G.Q."/>
            <person name="Liu K.W."/>
            <person name="Li Z."/>
            <person name="Lohaus R."/>
            <person name="Hsiao Y.Y."/>
            <person name="Niu S.C."/>
            <person name="Wang J.Y."/>
            <person name="Lin Y.C."/>
            <person name="Xu Q."/>
            <person name="Chen L.J."/>
            <person name="Yoshida K."/>
            <person name="Fujiwara S."/>
            <person name="Wang Z.W."/>
            <person name="Zhang Y.Q."/>
            <person name="Mitsuda N."/>
            <person name="Wang M."/>
            <person name="Liu G.H."/>
            <person name="Pecoraro L."/>
            <person name="Huang H.X."/>
            <person name="Xiao X.J."/>
            <person name="Lin M."/>
            <person name="Wu X.Y."/>
            <person name="Wu W.L."/>
            <person name="Chen Y.Y."/>
            <person name="Chang S.B."/>
            <person name="Sakamoto S."/>
            <person name="Ohme-Takagi M."/>
            <person name="Yagi M."/>
            <person name="Zeng S.J."/>
            <person name="Shen C.Y."/>
            <person name="Yeh C.M."/>
            <person name="Luo Y.B."/>
            <person name="Tsai W.C."/>
            <person name="Van de Peer Y."/>
            <person name="Liu Z.J."/>
        </authorList>
    </citation>
    <scope>NUCLEOTIDE SEQUENCE [LARGE SCALE GENOMIC DNA]</scope>
    <source>
        <tissue evidence="1">The whole plant</tissue>
    </source>
</reference>
<dbReference type="EMBL" id="KZ503487">
    <property type="protein sequence ID" value="PKU63480.1"/>
    <property type="molecule type" value="Genomic_DNA"/>
</dbReference>
<dbReference type="AlphaFoldDB" id="A0A2I0VJ84"/>
<reference evidence="1 2" key="1">
    <citation type="journal article" date="2016" name="Sci. Rep.">
        <title>The Dendrobium catenatum Lindl. genome sequence provides insights into polysaccharide synthase, floral development and adaptive evolution.</title>
        <authorList>
            <person name="Zhang G.Q."/>
            <person name="Xu Q."/>
            <person name="Bian C."/>
            <person name="Tsai W.C."/>
            <person name="Yeh C.M."/>
            <person name="Liu K.W."/>
            <person name="Yoshida K."/>
            <person name="Zhang L.S."/>
            <person name="Chang S.B."/>
            <person name="Chen F."/>
            <person name="Shi Y."/>
            <person name="Su Y.Y."/>
            <person name="Zhang Y.Q."/>
            <person name="Chen L.J."/>
            <person name="Yin Y."/>
            <person name="Lin M."/>
            <person name="Huang H."/>
            <person name="Deng H."/>
            <person name="Wang Z.W."/>
            <person name="Zhu S.L."/>
            <person name="Zhao X."/>
            <person name="Deng C."/>
            <person name="Niu S.C."/>
            <person name="Huang J."/>
            <person name="Wang M."/>
            <person name="Liu G.H."/>
            <person name="Yang H.J."/>
            <person name="Xiao X.J."/>
            <person name="Hsiao Y.Y."/>
            <person name="Wu W.L."/>
            <person name="Chen Y.Y."/>
            <person name="Mitsuda N."/>
            <person name="Ohme-Takagi M."/>
            <person name="Luo Y.B."/>
            <person name="Van de Peer Y."/>
            <person name="Liu Z.J."/>
        </authorList>
    </citation>
    <scope>NUCLEOTIDE SEQUENCE [LARGE SCALE GENOMIC DNA]</scope>
    <source>
        <tissue evidence="1">The whole plant</tissue>
    </source>
</reference>
<keyword evidence="2" id="KW-1185">Reference proteome</keyword>
<gene>
    <name evidence="1" type="ORF">MA16_Dca019289</name>
</gene>